<feature type="signal peptide" evidence="1">
    <location>
        <begin position="1"/>
        <end position="23"/>
    </location>
</feature>
<dbReference type="Proteomes" id="UP001472866">
    <property type="component" value="Chromosome 03"/>
</dbReference>
<organism evidence="2 3">
    <name type="scientific">Chloropicon roscoffensis</name>
    <dbReference type="NCBI Taxonomy" id="1461544"/>
    <lineage>
        <taxon>Eukaryota</taxon>
        <taxon>Viridiplantae</taxon>
        <taxon>Chlorophyta</taxon>
        <taxon>Chloropicophyceae</taxon>
        <taxon>Chloropicales</taxon>
        <taxon>Chloropicaceae</taxon>
        <taxon>Chloropicon</taxon>
    </lineage>
</organism>
<keyword evidence="1" id="KW-0732">Signal</keyword>
<gene>
    <name evidence="2" type="ORF">HKI87_03g24580</name>
</gene>
<keyword evidence="3" id="KW-1185">Reference proteome</keyword>
<protein>
    <submittedName>
        <fullName evidence="2">Uncharacterized protein</fullName>
    </submittedName>
</protein>
<evidence type="ECO:0000313" key="2">
    <source>
        <dbReference type="EMBL" id="WZN60924.1"/>
    </source>
</evidence>
<accession>A0AAX4P4W2</accession>
<sequence>MLATSSRICVVLALATLSSSASASPGVDPPAPVLPPIFVAPFQESMDYYIHTFHTKGVLYFDATSSSERMDREDGVADRYCGTARPFAGTFCSHLIVDSKRYLLFPQKDHGLGADSGYDCCFCCSAEDGCGVLRRDFLSNATFVGYETLNGTRAQHWREEGLQENDYWQTDDGQQRPLRLLQKPNDDMVFLGFSDAPIGPSVFELPKSCAEGRKCGGTCALVRRG</sequence>
<proteinExistence type="predicted"/>
<dbReference type="EMBL" id="CP151503">
    <property type="protein sequence ID" value="WZN60924.1"/>
    <property type="molecule type" value="Genomic_DNA"/>
</dbReference>
<evidence type="ECO:0000313" key="3">
    <source>
        <dbReference type="Proteomes" id="UP001472866"/>
    </source>
</evidence>
<reference evidence="2 3" key="1">
    <citation type="submission" date="2024-03" db="EMBL/GenBank/DDBJ databases">
        <title>Complete genome sequence of the green alga Chloropicon roscoffensis RCC1871.</title>
        <authorList>
            <person name="Lemieux C."/>
            <person name="Pombert J.-F."/>
            <person name="Otis C."/>
            <person name="Turmel M."/>
        </authorList>
    </citation>
    <scope>NUCLEOTIDE SEQUENCE [LARGE SCALE GENOMIC DNA]</scope>
    <source>
        <strain evidence="2 3">RCC1871</strain>
    </source>
</reference>
<name>A0AAX4P4W2_9CHLO</name>
<evidence type="ECO:0000256" key="1">
    <source>
        <dbReference type="SAM" id="SignalP"/>
    </source>
</evidence>
<feature type="chain" id="PRO_5043489429" evidence="1">
    <location>
        <begin position="24"/>
        <end position="225"/>
    </location>
</feature>
<dbReference type="AlphaFoldDB" id="A0AAX4P4W2"/>